<evidence type="ECO:0000313" key="2">
    <source>
        <dbReference type="Proteomes" id="UP000277671"/>
    </source>
</evidence>
<dbReference type="EMBL" id="RBKT01000001">
    <property type="protein sequence ID" value="RKR91773.1"/>
    <property type="molecule type" value="Genomic_DNA"/>
</dbReference>
<sequence length="61" mass="6948">MVLLMLVDRRPGVEQESDAWYVSASLSDRSLFTVLYDRHAPALYRYARGRVGVDVVDDVAF</sequence>
<accession>A0A495JS26</accession>
<dbReference type="InterPro" id="IPR013325">
    <property type="entry name" value="RNA_pol_sigma_r2"/>
</dbReference>
<dbReference type="GO" id="GO:0003700">
    <property type="term" value="F:DNA-binding transcription factor activity"/>
    <property type="evidence" value="ECO:0007669"/>
    <property type="project" value="InterPro"/>
</dbReference>
<protein>
    <submittedName>
        <fullName evidence="1">Uncharacterized protein</fullName>
    </submittedName>
</protein>
<name>A0A495JS26_9ACTN</name>
<reference evidence="1 2" key="1">
    <citation type="submission" date="2018-10" db="EMBL/GenBank/DDBJ databases">
        <title>Sequencing the genomes of 1000 actinobacteria strains.</title>
        <authorList>
            <person name="Klenk H.-P."/>
        </authorList>
    </citation>
    <scope>NUCLEOTIDE SEQUENCE [LARGE SCALE GENOMIC DNA]</scope>
    <source>
        <strain evidence="1 2">DSM 45175</strain>
    </source>
</reference>
<comment type="caution">
    <text evidence="1">The sequence shown here is derived from an EMBL/GenBank/DDBJ whole genome shotgun (WGS) entry which is preliminary data.</text>
</comment>
<keyword evidence="2" id="KW-1185">Reference proteome</keyword>
<gene>
    <name evidence="1" type="ORF">BDK92_6181</name>
</gene>
<proteinExistence type="predicted"/>
<dbReference type="Proteomes" id="UP000277671">
    <property type="component" value="Unassembled WGS sequence"/>
</dbReference>
<dbReference type="AlphaFoldDB" id="A0A495JS26"/>
<organism evidence="1 2">
    <name type="scientific">Micromonospora pisi</name>
    <dbReference type="NCBI Taxonomy" id="589240"/>
    <lineage>
        <taxon>Bacteria</taxon>
        <taxon>Bacillati</taxon>
        <taxon>Actinomycetota</taxon>
        <taxon>Actinomycetes</taxon>
        <taxon>Micromonosporales</taxon>
        <taxon>Micromonosporaceae</taxon>
        <taxon>Micromonospora</taxon>
    </lineage>
</organism>
<dbReference type="SUPFAM" id="SSF88946">
    <property type="entry name" value="Sigma2 domain of RNA polymerase sigma factors"/>
    <property type="match status" value="1"/>
</dbReference>
<dbReference type="GO" id="GO:0006352">
    <property type="term" value="P:DNA-templated transcription initiation"/>
    <property type="evidence" value="ECO:0007669"/>
    <property type="project" value="InterPro"/>
</dbReference>
<evidence type="ECO:0000313" key="1">
    <source>
        <dbReference type="EMBL" id="RKR91773.1"/>
    </source>
</evidence>
<dbReference type="RefSeq" id="WP_147457164.1">
    <property type="nucleotide sequence ID" value="NZ_RBKT01000001.1"/>
</dbReference>